<reference evidence="1" key="1">
    <citation type="journal article" date="2019" name="Sci. Rep.">
        <title>Draft genome of Tanacetum cinerariifolium, the natural source of mosquito coil.</title>
        <authorList>
            <person name="Yamashiro T."/>
            <person name="Shiraishi A."/>
            <person name="Satake H."/>
            <person name="Nakayama K."/>
        </authorList>
    </citation>
    <scope>NUCLEOTIDE SEQUENCE</scope>
</reference>
<dbReference type="EMBL" id="BKCJ010417382">
    <property type="protein sequence ID" value="GFA39977.1"/>
    <property type="molecule type" value="Genomic_DNA"/>
</dbReference>
<protein>
    <submittedName>
        <fullName evidence="1">Replication protein A 70 kDa DNA-binding subunit B</fullName>
    </submittedName>
</protein>
<dbReference type="GO" id="GO:0003677">
    <property type="term" value="F:DNA binding"/>
    <property type="evidence" value="ECO:0007669"/>
    <property type="project" value="UniProtKB-KW"/>
</dbReference>
<name>A0A699JK89_TANCI</name>
<comment type="caution">
    <text evidence="1">The sequence shown here is derived from an EMBL/GenBank/DDBJ whole genome shotgun (WGS) entry which is preliminary data.</text>
</comment>
<accession>A0A699JK89</accession>
<feature type="non-terminal residue" evidence="1">
    <location>
        <position position="146"/>
    </location>
</feature>
<organism evidence="1">
    <name type="scientific">Tanacetum cinerariifolium</name>
    <name type="common">Dalmatian daisy</name>
    <name type="synonym">Chrysanthemum cinerariifolium</name>
    <dbReference type="NCBI Taxonomy" id="118510"/>
    <lineage>
        <taxon>Eukaryota</taxon>
        <taxon>Viridiplantae</taxon>
        <taxon>Streptophyta</taxon>
        <taxon>Embryophyta</taxon>
        <taxon>Tracheophyta</taxon>
        <taxon>Spermatophyta</taxon>
        <taxon>Magnoliopsida</taxon>
        <taxon>eudicotyledons</taxon>
        <taxon>Gunneridae</taxon>
        <taxon>Pentapetalae</taxon>
        <taxon>asterids</taxon>
        <taxon>campanulids</taxon>
        <taxon>Asterales</taxon>
        <taxon>Asteraceae</taxon>
        <taxon>Asteroideae</taxon>
        <taxon>Anthemideae</taxon>
        <taxon>Anthemidinae</taxon>
        <taxon>Tanacetum</taxon>
    </lineage>
</organism>
<dbReference type="AlphaFoldDB" id="A0A699JK89"/>
<evidence type="ECO:0000313" key="1">
    <source>
        <dbReference type="EMBL" id="GFA39977.1"/>
    </source>
</evidence>
<proteinExistence type="predicted"/>
<gene>
    <name evidence="1" type="ORF">Tci_611949</name>
</gene>
<sequence>MLDDAKIPAHVISIWKSHPKQRPNKEEVKHYFWYSKKDGFDPKNHSIVQFTPVKKEVTAEEILKGASKRWWGHIRDYDSSFHCIIYAKIHKIHHENRWTYLECNRCGRSVKEVDDDQSSSSGKRANTQKLWYCKVHKALTAFGVGM</sequence>
<keyword evidence="1" id="KW-0238">DNA-binding</keyword>